<evidence type="ECO:0000313" key="5">
    <source>
        <dbReference type="EMBL" id="MBO8454639.1"/>
    </source>
</evidence>
<dbReference type="Proteomes" id="UP000771749">
    <property type="component" value="Unassembled WGS sequence"/>
</dbReference>
<dbReference type="InterPro" id="IPR011990">
    <property type="entry name" value="TPR-like_helical_dom_sf"/>
</dbReference>
<dbReference type="EMBL" id="JADIMJ010000123">
    <property type="protein sequence ID" value="MBO8454639.1"/>
    <property type="molecule type" value="Genomic_DNA"/>
</dbReference>
<dbReference type="InterPro" id="IPR010466">
    <property type="entry name" value="DUF1058"/>
</dbReference>
<dbReference type="Pfam" id="PF13584">
    <property type="entry name" value="BatD"/>
    <property type="match status" value="2"/>
</dbReference>
<keyword evidence="3" id="KW-1133">Transmembrane helix</keyword>
<dbReference type="Gene3D" id="2.30.30.40">
    <property type="entry name" value="SH3 Domains"/>
    <property type="match status" value="1"/>
</dbReference>
<dbReference type="PROSITE" id="PS50005">
    <property type="entry name" value="TPR"/>
    <property type="match status" value="1"/>
</dbReference>
<evidence type="ECO:0000313" key="6">
    <source>
        <dbReference type="Proteomes" id="UP000771749"/>
    </source>
</evidence>
<evidence type="ECO:0000256" key="1">
    <source>
        <dbReference type="PROSITE-ProRule" id="PRU00339"/>
    </source>
</evidence>
<dbReference type="PROSITE" id="PS50293">
    <property type="entry name" value="TPR_REGION"/>
    <property type="match status" value="1"/>
</dbReference>
<keyword evidence="4" id="KW-0732">Signal</keyword>
<gene>
    <name evidence="5" type="ORF">IAC07_07960</name>
</gene>
<keyword evidence="3" id="KW-0472">Membrane</keyword>
<sequence>MRKVFLAAVMSLAVMSLSVMAASAQTSVRVEVPDVVAADEQFNVTFIIEGENSPSDFQWSSGDDFQLVWGPQQGRSTSISMINGKKTKSSQFTFTYILQPKKTGTFTLPQATAKVKGKEIVSSPVSIQVVSDGASSGGSSGPSGSAHEQGGGTPAQAGISDDDIFMRFSFDRTDVVVGEPVTATLKLYRRVNIAGFENVRFPAFDGFWSQEVEAPSDIEFKRESYNDKIYYTAVLRKYVLIPQQSGTMTVDPAELVCLVNVRVSSGGPASIFDGFFDEYRTIRKRVSTPAFKIRVSPLPGGAPESFGGGVGSFSMDARLSKDSIATHEAASLVVTVRGKGNISLIEAPKVSFPPDFEVYDTKVTENVDKSGTSGSKTYEYPFIPRSHGDFAIAPIQYSYYDVSQDKYVTLKTAPVRFSVAKSDERTSGASVPVPSMSGQGVKNLNEDIRYIRTKNPELSSKGDFLVSSGLFWALAAMTAVFCAGLYLLLRSVAARRADIVGMKTRKATKMALRRLRQAEEYLRQNLYSAFYEELHKALLGFVSDKLNITASELSRERVCGMLSSAGVPEDLTARFTALVDACEYARYAPDSGNDAMNQHYQEAVNIISVMDSKMKGKSKGKNRAGGAACASAVALLLMTALPFSADAAGDAFIDSLWNTASAAYSEGKWDEAVDGYEKIAASGLESAPLYCNLGSACFKSGDYSHAVLYYERALKLDPSYSDARYNLEVVSGFLQDRIDPVPEFVLKTWTKAVCYILDSDSWAILFLVFLGLTGIMVIVFFLSVRSGWKRTGFFCGAVALLLAVFSLSFSLWQRSDYMRADSAVVMRPVSSVKSSPSEESSTDLFILHEGTVVKVLDEVGDWNNIELADGRQGWILSRNIEVI</sequence>
<feature type="transmembrane region" description="Helical" evidence="3">
    <location>
        <begin position="762"/>
        <end position="784"/>
    </location>
</feature>
<feature type="chain" id="PRO_5037995951" evidence="4">
    <location>
        <begin position="22"/>
        <end position="883"/>
    </location>
</feature>
<feature type="signal peptide" evidence="4">
    <location>
        <begin position="1"/>
        <end position="21"/>
    </location>
</feature>
<dbReference type="SUPFAM" id="SSF48452">
    <property type="entry name" value="TPR-like"/>
    <property type="match status" value="1"/>
</dbReference>
<evidence type="ECO:0000256" key="3">
    <source>
        <dbReference type="SAM" id="Phobius"/>
    </source>
</evidence>
<feature type="repeat" description="TPR" evidence="1">
    <location>
        <begin position="687"/>
        <end position="720"/>
    </location>
</feature>
<feature type="transmembrane region" description="Helical" evidence="3">
    <location>
        <begin position="791"/>
        <end position="812"/>
    </location>
</feature>
<reference evidence="5" key="1">
    <citation type="submission" date="2020-10" db="EMBL/GenBank/DDBJ databases">
        <authorList>
            <person name="Gilroy R."/>
        </authorList>
    </citation>
    <scope>NUCLEOTIDE SEQUENCE</scope>
    <source>
        <strain evidence="5">F1-3629</strain>
    </source>
</reference>
<accession>A0A940DPJ4</accession>
<dbReference type="AlphaFoldDB" id="A0A940DPJ4"/>
<reference evidence="5" key="2">
    <citation type="journal article" date="2021" name="PeerJ">
        <title>Extensive microbial diversity within the chicken gut microbiome revealed by metagenomics and culture.</title>
        <authorList>
            <person name="Gilroy R."/>
            <person name="Ravi A."/>
            <person name="Getino M."/>
            <person name="Pursley I."/>
            <person name="Horton D.L."/>
            <person name="Alikhan N.F."/>
            <person name="Baker D."/>
            <person name="Gharbi K."/>
            <person name="Hall N."/>
            <person name="Watson M."/>
            <person name="Adriaenssens E.M."/>
            <person name="Foster-Nyarko E."/>
            <person name="Jarju S."/>
            <person name="Secka A."/>
            <person name="Antonio M."/>
            <person name="Oren A."/>
            <person name="Chaudhuri R.R."/>
            <person name="La Ragione R."/>
            <person name="Hildebrand F."/>
            <person name="Pallen M.J."/>
        </authorList>
    </citation>
    <scope>NUCLEOTIDE SEQUENCE</scope>
    <source>
        <strain evidence="5">F1-3629</strain>
    </source>
</reference>
<comment type="caution">
    <text evidence="5">The sequence shown here is derived from an EMBL/GenBank/DDBJ whole genome shotgun (WGS) entry which is preliminary data.</text>
</comment>
<evidence type="ECO:0000256" key="4">
    <source>
        <dbReference type="SAM" id="SignalP"/>
    </source>
</evidence>
<feature type="transmembrane region" description="Helical" evidence="3">
    <location>
        <begin position="469"/>
        <end position="489"/>
    </location>
</feature>
<dbReference type="Pfam" id="PF00515">
    <property type="entry name" value="TPR_1"/>
    <property type="match status" value="1"/>
</dbReference>
<feature type="transmembrane region" description="Helical" evidence="3">
    <location>
        <begin position="624"/>
        <end position="645"/>
    </location>
</feature>
<dbReference type="InterPro" id="IPR019734">
    <property type="entry name" value="TPR_rpt"/>
</dbReference>
<keyword evidence="1" id="KW-0802">TPR repeat</keyword>
<dbReference type="PANTHER" id="PTHR40940:SF2">
    <property type="entry name" value="BATD"/>
    <property type="match status" value="1"/>
</dbReference>
<dbReference type="PANTHER" id="PTHR40940">
    <property type="entry name" value="PROTEIN BATD-RELATED"/>
    <property type="match status" value="1"/>
</dbReference>
<dbReference type="Pfam" id="PF06347">
    <property type="entry name" value="SH3_4"/>
    <property type="match status" value="1"/>
</dbReference>
<keyword evidence="3" id="KW-0812">Transmembrane</keyword>
<protein>
    <submittedName>
        <fullName evidence="5">BatD family protein</fullName>
    </submittedName>
</protein>
<name>A0A940DPJ4_9BACT</name>
<proteinExistence type="predicted"/>
<dbReference type="SMART" id="SM00028">
    <property type="entry name" value="TPR"/>
    <property type="match status" value="1"/>
</dbReference>
<organism evidence="5 6">
    <name type="scientific">Candidatus Cryptobacteroides gallistercoris</name>
    <dbReference type="NCBI Taxonomy" id="2840765"/>
    <lineage>
        <taxon>Bacteria</taxon>
        <taxon>Pseudomonadati</taxon>
        <taxon>Bacteroidota</taxon>
        <taxon>Bacteroidia</taxon>
        <taxon>Bacteroidales</taxon>
        <taxon>Candidatus Cryptobacteroides</taxon>
    </lineage>
</organism>
<evidence type="ECO:0000256" key="2">
    <source>
        <dbReference type="SAM" id="MobiDB-lite"/>
    </source>
</evidence>
<dbReference type="Gene3D" id="1.25.40.10">
    <property type="entry name" value="Tetratricopeptide repeat domain"/>
    <property type="match status" value="1"/>
</dbReference>
<feature type="region of interest" description="Disordered" evidence="2">
    <location>
        <begin position="131"/>
        <end position="156"/>
    </location>
</feature>
<dbReference type="InterPro" id="IPR025738">
    <property type="entry name" value="BatD"/>
</dbReference>